<evidence type="ECO:0000259" key="2">
    <source>
        <dbReference type="Pfam" id="PF00823"/>
    </source>
</evidence>
<dbReference type="InterPro" id="IPR038332">
    <property type="entry name" value="PPE_sf"/>
</dbReference>
<feature type="domain" description="PPE family C-terminal" evidence="3">
    <location>
        <begin position="324"/>
        <end position="402"/>
    </location>
</feature>
<dbReference type="PANTHER" id="PTHR46766:SF1">
    <property type="entry name" value="GLUTAMINE-RICH PROTEIN 2"/>
    <property type="match status" value="1"/>
</dbReference>
<evidence type="ECO:0000259" key="3">
    <source>
        <dbReference type="Pfam" id="PF12484"/>
    </source>
</evidence>
<feature type="domain" description="PPE" evidence="2">
    <location>
        <begin position="2"/>
        <end position="164"/>
    </location>
</feature>
<sequence>MDFGAFPPEINSARMYAGPGSASMHAAAAAWNSLAAELQATASSYRTIVKGLTTERWMGPSSLAMASAFGPYVAWMAGAAARASETAGQASLAAEVYEAAHAMTVPPEAVATNRLQLAMLNATNFLGQNASAIAANEAQYAEMWAQDAAAMYSYAAGSAEATQVTQYSSPPEVVNPAGVAAQGTSSASQATGAGAQATLANLVSTTPTTLNNLATPLASGTSGTTTAASTIIGPGGTTIDSSGLTTSILASYATIPGWFGMFIAGDALGPLIGTPMNIAMSNANAAALVPAAAAAAAAAPAAAVPAALGSGVAGGAGALSGLGAGLGQSAAVGGLSVPATWGFASASPMSMLGTVPLAMPGPGFNSGMGMPMLIGGLPRAMGAGAAGAAVASYGPRASVVARSPEAGYGPESGSPATAPFPGAAGLPPAPGYTPAIVYLPNNAHVPTNA</sequence>
<dbReference type="RefSeq" id="WP_083746140.1">
    <property type="nucleotide sequence ID" value="NZ_FUEZ01000004.1"/>
</dbReference>
<dbReference type="PANTHER" id="PTHR46766">
    <property type="entry name" value="GLUTAMINE-RICH PROTEIN 2"/>
    <property type="match status" value="1"/>
</dbReference>
<dbReference type="EMBL" id="FUEZ01000004">
    <property type="protein sequence ID" value="SPM41101.1"/>
    <property type="molecule type" value="Genomic_DNA"/>
</dbReference>
<dbReference type="OrthoDB" id="4752359at2"/>
<dbReference type="Proteomes" id="UP000240424">
    <property type="component" value="Unassembled WGS sequence"/>
</dbReference>
<evidence type="ECO:0008006" key="6">
    <source>
        <dbReference type="Google" id="ProtNLM"/>
    </source>
</evidence>
<proteinExistence type="inferred from homology"/>
<dbReference type="InterPro" id="IPR000030">
    <property type="entry name" value="PPE_dom"/>
</dbReference>
<protein>
    <recommendedName>
        <fullName evidence="6">PPE family protein</fullName>
    </recommendedName>
</protein>
<organism evidence="4 5">
    <name type="scientific">Mycobacterium numidiamassiliense</name>
    <dbReference type="NCBI Taxonomy" id="1841861"/>
    <lineage>
        <taxon>Bacteria</taxon>
        <taxon>Bacillati</taxon>
        <taxon>Actinomycetota</taxon>
        <taxon>Actinomycetes</taxon>
        <taxon>Mycobacteriales</taxon>
        <taxon>Mycobacteriaceae</taxon>
        <taxon>Mycobacterium</taxon>
    </lineage>
</organism>
<dbReference type="SUPFAM" id="SSF140459">
    <property type="entry name" value="PE/PPE dimer-like"/>
    <property type="match status" value="1"/>
</dbReference>
<reference evidence="4 5" key="1">
    <citation type="submission" date="2017-01" db="EMBL/GenBank/DDBJ databases">
        <authorList>
            <consortium name="Urmite Genomes"/>
        </authorList>
    </citation>
    <scope>NUCLEOTIDE SEQUENCE [LARGE SCALE GENOMIC DNA]</scope>
    <source>
        <strain evidence="4 5">AB215</strain>
    </source>
</reference>
<gene>
    <name evidence="4" type="ORF">MNAB215_3304</name>
</gene>
<dbReference type="Pfam" id="PF12484">
    <property type="entry name" value="PPE-SVP"/>
    <property type="match status" value="1"/>
</dbReference>
<dbReference type="Pfam" id="PF00823">
    <property type="entry name" value="PPE"/>
    <property type="match status" value="1"/>
</dbReference>
<evidence type="ECO:0000313" key="5">
    <source>
        <dbReference type="Proteomes" id="UP000240424"/>
    </source>
</evidence>
<dbReference type="AlphaFoldDB" id="A0A2U3PBI5"/>
<name>A0A2U3PBI5_9MYCO</name>
<dbReference type="InterPro" id="IPR022171">
    <property type="entry name" value="PPE_C"/>
</dbReference>
<accession>A0A2U3PBI5</accession>
<comment type="similarity">
    <text evidence="1">Belongs to the mycobacterial PPE family.</text>
</comment>
<keyword evidence="5" id="KW-1185">Reference proteome</keyword>
<dbReference type="Gene3D" id="1.20.1260.20">
    <property type="entry name" value="PPE superfamily"/>
    <property type="match status" value="1"/>
</dbReference>
<evidence type="ECO:0000313" key="4">
    <source>
        <dbReference type="EMBL" id="SPM41101.1"/>
    </source>
</evidence>
<dbReference type="FunFam" id="1.20.1260.20:FF:000001">
    <property type="entry name" value="PPE family protein PPE41"/>
    <property type="match status" value="1"/>
</dbReference>
<evidence type="ECO:0000256" key="1">
    <source>
        <dbReference type="ARBA" id="ARBA00010652"/>
    </source>
</evidence>
<dbReference type="STRING" id="1841861.GCA_900157365_01623"/>
<dbReference type="GO" id="GO:0052572">
    <property type="term" value="P:response to host immune response"/>
    <property type="evidence" value="ECO:0007669"/>
    <property type="project" value="TreeGrafter"/>
</dbReference>